<dbReference type="EMBL" id="JAWZYT010005722">
    <property type="protein sequence ID" value="KAK4289789.1"/>
    <property type="molecule type" value="Genomic_DNA"/>
</dbReference>
<evidence type="ECO:0000313" key="3">
    <source>
        <dbReference type="Proteomes" id="UP001292094"/>
    </source>
</evidence>
<dbReference type="Proteomes" id="UP001292094">
    <property type="component" value="Unassembled WGS sequence"/>
</dbReference>
<protein>
    <submittedName>
        <fullName evidence="2">Uncharacterized protein</fullName>
    </submittedName>
</protein>
<reference evidence="2" key="1">
    <citation type="submission" date="2023-11" db="EMBL/GenBank/DDBJ databases">
        <title>Genome assemblies of two species of porcelain crab, Petrolisthes cinctipes and Petrolisthes manimaculis (Anomura: Porcellanidae).</title>
        <authorList>
            <person name="Angst P."/>
        </authorList>
    </citation>
    <scope>NUCLEOTIDE SEQUENCE</scope>
    <source>
        <strain evidence="2">PB745_02</strain>
        <tissue evidence="2">Gill</tissue>
    </source>
</reference>
<keyword evidence="1" id="KW-0732">Signal</keyword>
<organism evidence="2 3">
    <name type="scientific">Petrolisthes manimaculis</name>
    <dbReference type="NCBI Taxonomy" id="1843537"/>
    <lineage>
        <taxon>Eukaryota</taxon>
        <taxon>Metazoa</taxon>
        <taxon>Ecdysozoa</taxon>
        <taxon>Arthropoda</taxon>
        <taxon>Crustacea</taxon>
        <taxon>Multicrustacea</taxon>
        <taxon>Malacostraca</taxon>
        <taxon>Eumalacostraca</taxon>
        <taxon>Eucarida</taxon>
        <taxon>Decapoda</taxon>
        <taxon>Pleocyemata</taxon>
        <taxon>Anomura</taxon>
        <taxon>Galatheoidea</taxon>
        <taxon>Porcellanidae</taxon>
        <taxon>Petrolisthes</taxon>
    </lineage>
</organism>
<accession>A0AAE1TNH2</accession>
<comment type="caution">
    <text evidence="2">The sequence shown here is derived from an EMBL/GenBank/DDBJ whole genome shotgun (WGS) entry which is preliminary data.</text>
</comment>
<feature type="signal peptide" evidence="1">
    <location>
        <begin position="1"/>
        <end position="32"/>
    </location>
</feature>
<keyword evidence="3" id="KW-1185">Reference proteome</keyword>
<dbReference type="AlphaFoldDB" id="A0AAE1TNH2"/>
<sequence length="186" mass="19756">MAAGGSRVSVSLLSVGLVLLLILMLWWSLISSREEELDLPQCRSSSACGYLQVNAFGVNSRQFCSCGGGGGGGGGGGLGLVGGEGSVGRRIVAFTGTLKMDVAVTMGNQQFKYCGPTPALRLCGRQEPAYTAAYLFTSPPSVLVGERHLLHCLCPPPRTHQRSDTLEEEVLRRGNLSWPLYTPVHC</sequence>
<evidence type="ECO:0000313" key="2">
    <source>
        <dbReference type="EMBL" id="KAK4289789.1"/>
    </source>
</evidence>
<name>A0AAE1TNH2_9EUCA</name>
<gene>
    <name evidence="2" type="ORF">Pmani_037261</name>
</gene>
<evidence type="ECO:0000256" key="1">
    <source>
        <dbReference type="SAM" id="SignalP"/>
    </source>
</evidence>
<proteinExistence type="predicted"/>
<feature type="chain" id="PRO_5041937112" evidence="1">
    <location>
        <begin position="33"/>
        <end position="186"/>
    </location>
</feature>